<dbReference type="PANTHER" id="PTHR32322:SF2">
    <property type="entry name" value="EAMA DOMAIN-CONTAINING PROTEIN"/>
    <property type="match status" value="1"/>
</dbReference>
<evidence type="ECO:0000313" key="8">
    <source>
        <dbReference type="EMBL" id="NIJ54741.1"/>
    </source>
</evidence>
<evidence type="ECO:0000256" key="5">
    <source>
        <dbReference type="ARBA" id="ARBA00023136"/>
    </source>
</evidence>
<sequence length="305" mass="33049">MKKEKESIDVKIILAFAAIYIIWGSTYLAIKIGLEDIPPFLMASMRYFIAGVLMIAIHLIRQGGESKGNLFRNMVLGAFLLTFGQGVIFWAEQYLSSGLTAVFIATLPIWYIVADRRNWKGYFSSKLTLVSIALGLAGIVVLFSGQTITNGQEFGNKTIIASFVAIGSCICWAVGSLYYKYNLSGGPLFYDVGYQLIGGALSCLTISLFLNEGAAFNLGDVTTNAWGALLYLSIAGSIIAFTASYYLLARRPAAVVGTYAYVNPIIAVLLGFFIAGETITARQIIAMGIILLAAYLANKVKLEKV</sequence>
<feature type="transmembrane region" description="Helical" evidence="6">
    <location>
        <begin position="40"/>
        <end position="59"/>
    </location>
</feature>
<comment type="caution">
    <text evidence="8">The sequence shown here is derived from an EMBL/GenBank/DDBJ whole genome shotgun (WGS) entry which is preliminary data.</text>
</comment>
<dbReference type="PANTHER" id="PTHR32322">
    <property type="entry name" value="INNER MEMBRANE TRANSPORTER"/>
    <property type="match status" value="1"/>
</dbReference>
<evidence type="ECO:0000256" key="3">
    <source>
        <dbReference type="ARBA" id="ARBA00022692"/>
    </source>
</evidence>
<evidence type="ECO:0000256" key="2">
    <source>
        <dbReference type="ARBA" id="ARBA00007362"/>
    </source>
</evidence>
<gene>
    <name evidence="8" type="ORF">FHS68_003928</name>
</gene>
<feature type="transmembrane region" description="Helical" evidence="6">
    <location>
        <begin position="281"/>
        <end position="298"/>
    </location>
</feature>
<accession>A0ABX0UUY9</accession>
<comment type="subcellular location">
    <subcellularLocation>
        <location evidence="1">Membrane</location>
        <topology evidence="1">Multi-pass membrane protein</topology>
    </subcellularLocation>
</comment>
<dbReference type="EMBL" id="JAASQJ010000004">
    <property type="protein sequence ID" value="NIJ54741.1"/>
    <property type="molecule type" value="Genomic_DNA"/>
</dbReference>
<feature type="transmembrane region" description="Helical" evidence="6">
    <location>
        <begin position="255"/>
        <end position="275"/>
    </location>
</feature>
<feature type="transmembrane region" description="Helical" evidence="6">
    <location>
        <begin position="188"/>
        <end position="209"/>
    </location>
</feature>
<dbReference type="InterPro" id="IPR037185">
    <property type="entry name" value="EmrE-like"/>
</dbReference>
<keyword evidence="4 6" id="KW-1133">Transmembrane helix</keyword>
<dbReference type="RefSeq" id="WP_167273556.1">
    <property type="nucleotide sequence ID" value="NZ_JAASQJ010000004.1"/>
</dbReference>
<feature type="transmembrane region" description="Helical" evidence="6">
    <location>
        <begin position="97"/>
        <end position="114"/>
    </location>
</feature>
<keyword evidence="3 6" id="KW-0812">Transmembrane</keyword>
<evidence type="ECO:0000313" key="9">
    <source>
        <dbReference type="Proteomes" id="UP001179181"/>
    </source>
</evidence>
<feature type="transmembrane region" description="Helical" evidence="6">
    <location>
        <begin position="126"/>
        <end position="146"/>
    </location>
</feature>
<dbReference type="Pfam" id="PF00892">
    <property type="entry name" value="EamA"/>
    <property type="match status" value="2"/>
</dbReference>
<name>A0ABX0UUY9_9BACT</name>
<evidence type="ECO:0000259" key="7">
    <source>
        <dbReference type="Pfam" id="PF00892"/>
    </source>
</evidence>
<feature type="domain" description="EamA" evidence="7">
    <location>
        <begin position="12"/>
        <end position="143"/>
    </location>
</feature>
<organism evidence="8 9">
    <name type="scientific">Dyadobacter arcticus</name>
    <dbReference type="NCBI Taxonomy" id="1078754"/>
    <lineage>
        <taxon>Bacteria</taxon>
        <taxon>Pseudomonadati</taxon>
        <taxon>Bacteroidota</taxon>
        <taxon>Cytophagia</taxon>
        <taxon>Cytophagales</taxon>
        <taxon>Spirosomataceae</taxon>
        <taxon>Dyadobacter</taxon>
    </lineage>
</organism>
<feature type="transmembrane region" description="Helical" evidence="6">
    <location>
        <begin position="12"/>
        <end position="34"/>
    </location>
</feature>
<reference evidence="8 9" key="1">
    <citation type="submission" date="2020-03" db="EMBL/GenBank/DDBJ databases">
        <title>Genomic Encyclopedia of Type Strains, Phase IV (KMG-IV): sequencing the most valuable type-strain genomes for metagenomic binning, comparative biology and taxonomic classification.</title>
        <authorList>
            <person name="Goeker M."/>
        </authorList>
    </citation>
    <scope>NUCLEOTIDE SEQUENCE [LARGE SCALE GENOMIC DNA]</scope>
    <source>
        <strain evidence="8 9">DSM 102865</strain>
    </source>
</reference>
<feature type="transmembrane region" description="Helical" evidence="6">
    <location>
        <begin position="229"/>
        <end position="248"/>
    </location>
</feature>
<proteinExistence type="inferred from homology"/>
<keyword evidence="9" id="KW-1185">Reference proteome</keyword>
<feature type="transmembrane region" description="Helical" evidence="6">
    <location>
        <begin position="71"/>
        <end position="91"/>
    </location>
</feature>
<feature type="domain" description="EamA" evidence="7">
    <location>
        <begin position="161"/>
        <end position="297"/>
    </location>
</feature>
<feature type="transmembrane region" description="Helical" evidence="6">
    <location>
        <begin position="158"/>
        <end position="179"/>
    </location>
</feature>
<protein>
    <submittedName>
        <fullName evidence="8">Drug/metabolite transporter (DMT)-like permease</fullName>
    </submittedName>
</protein>
<keyword evidence="5 6" id="KW-0472">Membrane</keyword>
<comment type="similarity">
    <text evidence="2">Belongs to the EamA transporter family.</text>
</comment>
<evidence type="ECO:0000256" key="1">
    <source>
        <dbReference type="ARBA" id="ARBA00004141"/>
    </source>
</evidence>
<dbReference type="InterPro" id="IPR000620">
    <property type="entry name" value="EamA_dom"/>
</dbReference>
<evidence type="ECO:0000256" key="6">
    <source>
        <dbReference type="SAM" id="Phobius"/>
    </source>
</evidence>
<dbReference type="InterPro" id="IPR050638">
    <property type="entry name" value="AA-Vitamin_Transporters"/>
</dbReference>
<dbReference type="SUPFAM" id="SSF103481">
    <property type="entry name" value="Multidrug resistance efflux transporter EmrE"/>
    <property type="match status" value="2"/>
</dbReference>
<dbReference type="Proteomes" id="UP001179181">
    <property type="component" value="Unassembled WGS sequence"/>
</dbReference>
<evidence type="ECO:0000256" key="4">
    <source>
        <dbReference type="ARBA" id="ARBA00022989"/>
    </source>
</evidence>